<accession>A0ACC0BV61</accession>
<proteinExistence type="predicted"/>
<evidence type="ECO:0000313" key="2">
    <source>
        <dbReference type="Proteomes" id="UP001060085"/>
    </source>
</evidence>
<name>A0ACC0BV61_CATRO</name>
<dbReference type="EMBL" id="CM044702">
    <property type="protein sequence ID" value="KAI5676482.1"/>
    <property type="molecule type" value="Genomic_DNA"/>
</dbReference>
<dbReference type="Proteomes" id="UP001060085">
    <property type="component" value="Linkage Group LG02"/>
</dbReference>
<evidence type="ECO:0000313" key="1">
    <source>
        <dbReference type="EMBL" id="KAI5676482.1"/>
    </source>
</evidence>
<sequence length="112" mass="12204">MNQPVLCTQLGFGRYGTKSRRADRLSYQATEAACRAIIGHFHHIWGKSSRDLPISGKPTEVRTGRGKENPMSWVACVSTGQILFEMDGMSLSNAQQAATLAVHIPSSSTKIV</sequence>
<reference evidence="2" key="1">
    <citation type="journal article" date="2023" name="Nat. Plants">
        <title>Single-cell RNA sequencing provides a high-resolution roadmap for understanding the multicellular compartmentation of specialized metabolism.</title>
        <authorList>
            <person name="Sun S."/>
            <person name="Shen X."/>
            <person name="Li Y."/>
            <person name="Li Y."/>
            <person name="Wang S."/>
            <person name="Li R."/>
            <person name="Zhang H."/>
            <person name="Shen G."/>
            <person name="Guo B."/>
            <person name="Wei J."/>
            <person name="Xu J."/>
            <person name="St-Pierre B."/>
            <person name="Chen S."/>
            <person name="Sun C."/>
        </authorList>
    </citation>
    <scope>NUCLEOTIDE SEQUENCE [LARGE SCALE GENOMIC DNA]</scope>
</reference>
<gene>
    <name evidence="1" type="ORF">M9H77_07432</name>
</gene>
<organism evidence="1 2">
    <name type="scientific">Catharanthus roseus</name>
    <name type="common">Madagascar periwinkle</name>
    <name type="synonym">Vinca rosea</name>
    <dbReference type="NCBI Taxonomy" id="4058"/>
    <lineage>
        <taxon>Eukaryota</taxon>
        <taxon>Viridiplantae</taxon>
        <taxon>Streptophyta</taxon>
        <taxon>Embryophyta</taxon>
        <taxon>Tracheophyta</taxon>
        <taxon>Spermatophyta</taxon>
        <taxon>Magnoliopsida</taxon>
        <taxon>eudicotyledons</taxon>
        <taxon>Gunneridae</taxon>
        <taxon>Pentapetalae</taxon>
        <taxon>asterids</taxon>
        <taxon>lamiids</taxon>
        <taxon>Gentianales</taxon>
        <taxon>Apocynaceae</taxon>
        <taxon>Rauvolfioideae</taxon>
        <taxon>Vinceae</taxon>
        <taxon>Catharanthinae</taxon>
        <taxon>Catharanthus</taxon>
    </lineage>
</organism>
<protein>
    <submittedName>
        <fullName evidence="1">Uncharacterized protein</fullName>
    </submittedName>
</protein>
<keyword evidence="2" id="KW-1185">Reference proteome</keyword>
<comment type="caution">
    <text evidence="1">The sequence shown here is derived from an EMBL/GenBank/DDBJ whole genome shotgun (WGS) entry which is preliminary data.</text>
</comment>